<dbReference type="GO" id="GO:0016746">
    <property type="term" value="F:acyltransferase activity"/>
    <property type="evidence" value="ECO:0007669"/>
    <property type="project" value="UniProtKB-KW"/>
</dbReference>
<dbReference type="AlphaFoldDB" id="A0A0F9AWF8"/>
<dbReference type="Gene3D" id="3.40.718.10">
    <property type="entry name" value="Isopropylmalate Dehydrogenase"/>
    <property type="match status" value="1"/>
</dbReference>
<comment type="similarity">
    <text evidence="1">Belongs to the phosphate acetyltransferase and butyryltransferase family.</text>
</comment>
<evidence type="ECO:0000256" key="2">
    <source>
        <dbReference type="ARBA" id="ARBA00022679"/>
    </source>
</evidence>
<evidence type="ECO:0000259" key="4">
    <source>
        <dbReference type="Pfam" id="PF01515"/>
    </source>
</evidence>
<name>A0A0F9AWF8_9ZZZZ</name>
<dbReference type="InterPro" id="IPR050500">
    <property type="entry name" value="Phos_Acetyltrans/Butyryltrans"/>
</dbReference>
<proteinExistence type="inferred from homology"/>
<dbReference type="SUPFAM" id="SSF53659">
    <property type="entry name" value="Isocitrate/Isopropylmalate dehydrogenase-like"/>
    <property type="match status" value="1"/>
</dbReference>
<dbReference type="EMBL" id="LAZR01055351">
    <property type="protein sequence ID" value="KKK76561.1"/>
    <property type="molecule type" value="Genomic_DNA"/>
</dbReference>
<comment type="caution">
    <text evidence="5">The sequence shown here is derived from an EMBL/GenBank/DDBJ whole genome shotgun (WGS) entry which is preliminary data.</text>
</comment>
<dbReference type="NCBIfam" id="NF006045">
    <property type="entry name" value="PRK08190.1"/>
    <property type="match status" value="1"/>
</dbReference>
<dbReference type="PANTHER" id="PTHR43356:SF2">
    <property type="entry name" value="PHOSPHATE ACETYLTRANSFERASE"/>
    <property type="match status" value="1"/>
</dbReference>
<evidence type="ECO:0000256" key="1">
    <source>
        <dbReference type="ARBA" id="ARBA00005656"/>
    </source>
</evidence>
<organism evidence="5">
    <name type="scientific">marine sediment metagenome</name>
    <dbReference type="NCBI Taxonomy" id="412755"/>
    <lineage>
        <taxon>unclassified sequences</taxon>
        <taxon>metagenomes</taxon>
        <taxon>ecological metagenomes</taxon>
    </lineage>
</organism>
<keyword evidence="3" id="KW-0012">Acyltransferase</keyword>
<protein>
    <recommendedName>
        <fullName evidence="4">Phosphate acetyl/butaryl transferase domain-containing protein</fullName>
    </recommendedName>
</protein>
<dbReference type="PIRSF" id="PIRSF000428">
    <property type="entry name" value="P_Ac_trans"/>
    <property type="match status" value="1"/>
</dbReference>
<dbReference type="Pfam" id="PF01515">
    <property type="entry name" value="PTA_PTB"/>
    <property type="match status" value="1"/>
</dbReference>
<dbReference type="InterPro" id="IPR002505">
    <property type="entry name" value="PTA_PTB"/>
</dbReference>
<feature type="domain" description="Phosphate acetyl/butaryl transferase" evidence="4">
    <location>
        <begin position="84"/>
        <end position="301"/>
    </location>
</feature>
<gene>
    <name evidence="5" type="ORF">LCGC14_2862400</name>
</gene>
<dbReference type="InterPro" id="IPR012147">
    <property type="entry name" value="P_Ac_Bu_trans"/>
</dbReference>
<dbReference type="PANTHER" id="PTHR43356">
    <property type="entry name" value="PHOSPHATE ACETYLTRANSFERASE"/>
    <property type="match status" value="1"/>
</dbReference>
<sequence>MMARHDTARTLAALVDRARAKGPARIAVADAAQEVVLVTMRRAMEEGLAEPHLVGPRAEIEPLAAAIGFKLDETCLHDSGGDVDAARLAVGLVRDGKADVVMKGNLHTDVFMRVLLDAETGLRVPDKRVSHLFLLEVPGHDRLLGTTDAAINIAPDLAAKAQICQNAIDAFHAIGVAEPRLAVLSAVETVTASIGSTLDAASLTLMARRGQITGAIVDGPLAFDNAVSPRAVAEKGIISEVAGRADILLVPDLVSGNMLAKALEYLGGAKAAALALGLAAPAILTSRADTEETRIASLALASLLWRSGCAPGPTGMGEELHRTLRAAPMAEADCHPLPLRDLAE</sequence>
<keyword evidence="2" id="KW-0808">Transferase</keyword>
<evidence type="ECO:0000256" key="3">
    <source>
        <dbReference type="ARBA" id="ARBA00023315"/>
    </source>
</evidence>
<accession>A0A0F9AWF8</accession>
<evidence type="ECO:0000313" key="5">
    <source>
        <dbReference type="EMBL" id="KKK76561.1"/>
    </source>
</evidence>
<reference evidence="5" key="1">
    <citation type="journal article" date="2015" name="Nature">
        <title>Complex archaea that bridge the gap between prokaryotes and eukaryotes.</title>
        <authorList>
            <person name="Spang A."/>
            <person name="Saw J.H."/>
            <person name="Jorgensen S.L."/>
            <person name="Zaremba-Niedzwiedzka K."/>
            <person name="Martijn J."/>
            <person name="Lind A.E."/>
            <person name="van Eijk R."/>
            <person name="Schleper C."/>
            <person name="Guy L."/>
            <person name="Ettema T.J."/>
        </authorList>
    </citation>
    <scope>NUCLEOTIDE SEQUENCE</scope>
</reference>